<evidence type="ECO:0000259" key="3">
    <source>
        <dbReference type="PROSITE" id="PS50075"/>
    </source>
</evidence>
<dbReference type="GO" id="GO:0031177">
    <property type="term" value="F:phosphopantetheine binding"/>
    <property type="evidence" value="ECO:0007669"/>
    <property type="project" value="InterPro"/>
</dbReference>
<accession>A0A1I4FHI8</accession>
<dbReference type="Gene3D" id="2.30.38.10">
    <property type="entry name" value="Luciferase, Domain 3"/>
    <property type="match status" value="1"/>
</dbReference>
<dbReference type="PANTHER" id="PTHR45527:SF1">
    <property type="entry name" value="FATTY ACID SYNTHASE"/>
    <property type="match status" value="1"/>
</dbReference>
<dbReference type="InterPro" id="IPR009081">
    <property type="entry name" value="PP-bd_ACP"/>
</dbReference>
<evidence type="ECO:0000313" key="4">
    <source>
        <dbReference type="EMBL" id="SFL17394.1"/>
    </source>
</evidence>
<dbReference type="Gene3D" id="3.30.300.30">
    <property type="match status" value="1"/>
</dbReference>
<dbReference type="SUPFAM" id="SSF56801">
    <property type="entry name" value="Acetyl-CoA synthetase-like"/>
    <property type="match status" value="1"/>
</dbReference>
<dbReference type="InterPro" id="IPR000873">
    <property type="entry name" value="AMP-dep_synth/lig_dom"/>
</dbReference>
<dbReference type="InterPro" id="IPR020806">
    <property type="entry name" value="PKS_PP-bd"/>
</dbReference>
<dbReference type="PROSITE" id="PS50075">
    <property type="entry name" value="CARRIER"/>
    <property type="match status" value="1"/>
</dbReference>
<keyword evidence="1" id="KW-0596">Phosphopantetheine</keyword>
<dbReference type="Pfam" id="PF13193">
    <property type="entry name" value="AMP-binding_C"/>
    <property type="match status" value="1"/>
</dbReference>
<dbReference type="PRINTS" id="PR00154">
    <property type="entry name" value="AMPBINDING"/>
</dbReference>
<sequence length="617" mass="65972">MASICDLFFTQVSNRGQRIAIIQDDRQLTYDGLSRLAGTIAQTLQSAGVRKGDLVGILAGRSIETVAAQLAIMALGAAFVPLDPATPDQYRKTVVSAVQPKAIVCQAAFQEKAAALTGQAITLPLEPAPDAPALRVFQDDPHSRIGAEDRAYVIYTSGSTGDPKGVMVPHRGICRLVRGQDYVPLGHEQVVLNLASVGFDVILGEIYSALLNGGVLVVVPEAAPSLDRIGSIIARNGVTTAYITAGLFHIIAEQDAALLAPLQSVIPCGDVLSAAHVATVRRAQPHVRIINGYGPTEAAVFTCFHTIPDEWDGGPIPIGRGLNHDIRFVLDDNLRPVPRGEMGQLAVGGQGVALGYLGRPDLTDAAFVNLDHADGVRVYLTGDLVRERSDGVFEFHGRADRQIKINGQRIELDTIEHALRKDPAVDDAAAVAIPRLGGGKKVVAFAIPAKGQHVAVQEILHRLREILPAASIPSRLILQSAFPLSRSGKVDRKQLAQGLSEVQTPAPLGHPVPITLAGTIRSVWAGVLDTTINDDDLTFFDHGGTSLQLIEAHALLQDRIGRSFDIALMFQAPRVRALVRLLEGPSPSPAETLAYAVDPLAARRAEMARARNRQRNQ</sequence>
<dbReference type="PROSITE" id="PS00455">
    <property type="entry name" value="AMP_BINDING"/>
    <property type="match status" value="1"/>
</dbReference>
<gene>
    <name evidence="4" type="ORF">SAMN04488004_109104</name>
</gene>
<feature type="domain" description="Carrier" evidence="3">
    <location>
        <begin position="511"/>
        <end position="586"/>
    </location>
</feature>
<organism evidence="4 5">
    <name type="scientific">Loktanella salsilacus</name>
    <dbReference type="NCBI Taxonomy" id="195913"/>
    <lineage>
        <taxon>Bacteria</taxon>
        <taxon>Pseudomonadati</taxon>
        <taxon>Pseudomonadota</taxon>
        <taxon>Alphaproteobacteria</taxon>
        <taxon>Rhodobacterales</taxon>
        <taxon>Roseobacteraceae</taxon>
        <taxon>Loktanella</taxon>
    </lineage>
</organism>
<dbReference type="InterPro" id="IPR036736">
    <property type="entry name" value="ACP-like_sf"/>
</dbReference>
<reference evidence="4 5" key="1">
    <citation type="submission" date="2016-10" db="EMBL/GenBank/DDBJ databases">
        <authorList>
            <person name="de Groot N.N."/>
        </authorList>
    </citation>
    <scope>NUCLEOTIDE SEQUENCE [LARGE SCALE GENOMIC DNA]</scope>
    <source>
        <strain evidence="4 5">DSM 16199</strain>
    </source>
</reference>
<keyword evidence="2" id="KW-0597">Phosphoprotein</keyword>
<name>A0A1I4FHI8_9RHOB</name>
<dbReference type="GO" id="GO:0005737">
    <property type="term" value="C:cytoplasm"/>
    <property type="evidence" value="ECO:0007669"/>
    <property type="project" value="TreeGrafter"/>
</dbReference>
<proteinExistence type="predicted"/>
<dbReference type="Gene3D" id="3.40.50.980">
    <property type="match status" value="2"/>
</dbReference>
<evidence type="ECO:0000256" key="2">
    <source>
        <dbReference type="ARBA" id="ARBA00022553"/>
    </source>
</evidence>
<dbReference type="GO" id="GO:0043041">
    <property type="term" value="P:amino acid activation for nonribosomal peptide biosynthetic process"/>
    <property type="evidence" value="ECO:0007669"/>
    <property type="project" value="TreeGrafter"/>
</dbReference>
<dbReference type="Pfam" id="PF00501">
    <property type="entry name" value="AMP-binding"/>
    <property type="match status" value="1"/>
</dbReference>
<dbReference type="Pfam" id="PF00550">
    <property type="entry name" value="PP-binding"/>
    <property type="match status" value="1"/>
</dbReference>
<dbReference type="STRING" id="195913.SAMN04488004_109104"/>
<dbReference type="EMBL" id="FOTF01000009">
    <property type="protein sequence ID" value="SFL17394.1"/>
    <property type="molecule type" value="Genomic_DNA"/>
</dbReference>
<dbReference type="InterPro" id="IPR020459">
    <property type="entry name" value="AMP-binding"/>
</dbReference>
<evidence type="ECO:0000256" key="1">
    <source>
        <dbReference type="ARBA" id="ARBA00022450"/>
    </source>
</evidence>
<dbReference type="SUPFAM" id="SSF47336">
    <property type="entry name" value="ACP-like"/>
    <property type="match status" value="1"/>
</dbReference>
<dbReference type="InterPro" id="IPR010071">
    <property type="entry name" value="AA_adenyl_dom"/>
</dbReference>
<keyword evidence="5" id="KW-1185">Reference proteome</keyword>
<dbReference type="Proteomes" id="UP000199550">
    <property type="component" value="Unassembled WGS sequence"/>
</dbReference>
<dbReference type="Gene3D" id="1.10.1200.10">
    <property type="entry name" value="ACP-like"/>
    <property type="match status" value="1"/>
</dbReference>
<dbReference type="SMART" id="SM00823">
    <property type="entry name" value="PKS_PP"/>
    <property type="match status" value="1"/>
</dbReference>
<dbReference type="PANTHER" id="PTHR45527">
    <property type="entry name" value="NONRIBOSOMAL PEPTIDE SYNTHETASE"/>
    <property type="match status" value="1"/>
</dbReference>
<dbReference type="NCBIfam" id="TIGR01733">
    <property type="entry name" value="AA-adenyl-dom"/>
    <property type="match status" value="1"/>
</dbReference>
<dbReference type="GO" id="GO:0044550">
    <property type="term" value="P:secondary metabolite biosynthetic process"/>
    <property type="evidence" value="ECO:0007669"/>
    <property type="project" value="TreeGrafter"/>
</dbReference>
<dbReference type="InterPro" id="IPR025110">
    <property type="entry name" value="AMP-bd_C"/>
</dbReference>
<dbReference type="InterPro" id="IPR020845">
    <property type="entry name" value="AMP-binding_CS"/>
</dbReference>
<dbReference type="InterPro" id="IPR045851">
    <property type="entry name" value="AMP-bd_C_sf"/>
</dbReference>
<dbReference type="AlphaFoldDB" id="A0A1I4FHI8"/>
<protein>
    <submittedName>
        <fullName evidence="4">Amino acid adenylation domain-containing protein</fullName>
    </submittedName>
</protein>
<evidence type="ECO:0000313" key="5">
    <source>
        <dbReference type="Proteomes" id="UP000199550"/>
    </source>
</evidence>